<feature type="transmembrane region" description="Helical" evidence="2">
    <location>
        <begin position="12"/>
        <end position="34"/>
    </location>
</feature>
<name>A0A2Z3H2E2_9BACT</name>
<evidence type="ECO:0000313" key="4">
    <source>
        <dbReference type="Proteomes" id="UP000245802"/>
    </source>
</evidence>
<feature type="compositionally biased region" description="Basic and acidic residues" evidence="1">
    <location>
        <begin position="427"/>
        <end position="443"/>
    </location>
</feature>
<keyword evidence="2" id="KW-1133">Transmembrane helix</keyword>
<evidence type="ECO:0008006" key="5">
    <source>
        <dbReference type="Google" id="ProtNLM"/>
    </source>
</evidence>
<evidence type="ECO:0000313" key="3">
    <source>
        <dbReference type="EMBL" id="AWM37295.1"/>
    </source>
</evidence>
<keyword evidence="4" id="KW-1185">Reference proteome</keyword>
<dbReference type="PANTHER" id="PTHR30441:SF8">
    <property type="entry name" value="DUF748 DOMAIN-CONTAINING PROTEIN"/>
    <property type="match status" value="1"/>
</dbReference>
<dbReference type="Proteomes" id="UP000245802">
    <property type="component" value="Chromosome"/>
</dbReference>
<protein>
    <recommendedName>
        <fullName evidence="5">AsmA-like C-terminal domain-containing protein</fullName>
    </recommendedName>
</protein>
<dbReference type="KEGG" id="gog:C1280_09820"/>
<keyword evidence="2" id="KW-0812">Transmembrane</keyword>
<keyword evidence="2" id="KW-0472">Membrane</keyword>
<dbReference type="GO" id="GO:0090313">
    <property type="term" value="P:regulation of protein targeting to membrane"/>
    <property type="evidence" value="ECO:0007669"/>
    <property type="project" value="TreeGrafter"/>
</dbReference>
<feature type="region of interest" description="Disordered" evidence="1">
    <location>
        <begin position="403"/>
        <end position="447"/>
    </location>
</feature>
<dbReference type="PANTHER" id="PTHR30441">
    <property type="entry name" value="DUF748 DOMAIN-CONTAINING PROTEIN"/>
    <property type="match status" value="1"/>
</dbReference>
<sequence>MIQPRQGLRWALIGVGGLLAIVVVLRVGLGVYLATGAGKGLVARKISAQIGMPVEVTSVRLGLVTSSIGLKLFDPAAPAGGKSEVFAVEDASADISLFGLATSRISPQQVTLRGVNLTLHVSSDGKVVTTLPKMPESGGSGGGTLPNIVLADGRLTIRQDGRPEFALHNLNATVTPAGDRVVIDGTMDDPAWSQWTLKGEIAKNGSAGEVRFETPDGPLTMDRLESVPFVPASVWKSIRADGRGAVAVRLWTDSSADVHYAVDIKPNEASLTLPDASVTLAKVTGLINLTGAKIKLVGAKAQLAGGTLAVDGVADFAPEPTLVTLKATAANLDLKQLPPEWKLPRDMDGKLQGSADVSLQVFADGRLVPSGSGEGAITGVEIRLPKGSIKSDDIPIHLRTAGNQLEFQRMPKGTGARPKNAPVRTAARQDKKPADPPPPKKEAATGGSVLDATVRFRDINIAELLEKLDVKLSYKISGKVTAEATIAVPVTSAASQTAYKFTGSITSPALTLEGLTVRNLSAKMSYQNGKFALTELVGAIDQPAKGGAAPGTFRGTVNAAIDPPGEVHAALTIDRIPVGEVLKALPGFQLGVQGTASGAVTLTAPYDKISEPALWGGSGEISSSELVVEGRTAKDIKLSATVEKGTLTLKEAKVALEGIPIVADGTLGLSGQYPFRATVKTTGTSVTDLRKLVPEVKLPAPVEGVLETDTALTGTISPLTYNATGTVTASKLTLAKSSANHIGLKWALTPERLVVSDLKADAFGGSLTGSADVPFAADKSGSFGVEFKELDAAAATDLVPDFPVKIAGKVSGKVGGTIPPAKEGQARVGNLDVDLSAPKLTVQGIPAERLAGKAALKGGAVEYELEGKTLGGSFEIKGRYPGLKKDDEKAPIGKRDRGSFRLMGADLSRVAGGLGFDALRPLRGRLDVTFDFDNDLSAGNGRITLTRLEWGSNIVSQELIGLLVLRDNILQLSEVRGRIAGGELRARGLVRLEQTQRNYFTVTLTGADAKKLLAPLGADSRDLIDGPVSLMLNARLGSEVRGSGTISLPRGSVSGVPVTDLRVPFTFASAAGGYGRLAIREGTVNAGSGRATAHLTLDWGREARLDGEVRFVDVPIRTIAPSLGENALLGNGRITGRFDLQGSRVRSIDDVNGTLLATLTNTSVREIPILQQVTPFLNTTGLVKPFQSGDVRGSLRGGVFRVQRLALANPSAQLFAEGTITTGGRIDMNVVAHTGTIGPDVPGLRLFGLRLPTFGPIPVTLIRDVSDFLSNRTVRLSITGQTSNPVVKVNVGALLTDQAVRFFLSRYVLPAEAAGVLGLGAGIGSMNSK</sequence>
<organism evidence="3 4">
    <name type="scientific">Gemmata obscuriglobus</name>
    <dbReference type="NCBI Taxonomy" id="114"/>
    <lineage>
        <taxon>Bacteria</taxon>
        <taxon>Pseudomonadati</taxon>
        <taxon>Planctomycetota</taxon>
        <taxon>Planctomycetia</taxon>
        <taxon>Gemmatales</taxon>
        <taxon>Gemmataceae</taxon>
        <taxon>Gemmata</taxon>
    </lineage>
</organism>
<evidence type="ECO:0000256" key="1">
    <source>
        <dbReference type="SAM" id="MobiDB-lite"/>
    </source>
</evidence>
<dbReference type="RefSeq" id="WP_010041306.1">
    <property type="nucleotide sequence ID" value="NZ_CP025958.1"/>
</dbReference>
<evidence type="ECO:0000256" key="2">
    <source>
        <dbReference type="SAM" id="Phobius"/>
    </source>
</evidence>
<dbReference type="EMBL" id="CP025958">
    <property type="protein sequence ID" value="AWM37295.1"/>
    <property type="molecule type" value="Genomic_DNA"/>
</dbReference>
<proteinExistence type="predicted"/>
<dbReference type="GO" id="GO:0005886">
    <property type="term" value="C:plasma membrane"/>
    <property type="evidence" value="ECO:0007669"/>
    <property type="project" value="TreeGrafter"/>
</dbReference>
<dbReference type="InterPro" id="IPR052894">
    <property type="entry name" value="AsmA-related"/>
</dbReference>
<reference evidence="3 4" key="1">
    <citation type="submission" date="2018-01" db="EMBL/GenBank/DDBJ databases">
        <title>G. obscuriglobus.</title>
        <authorList>
            <person name="Franke J."/>
            <person name="Blomberg W."/>
            <person name="Selmecki A."/>
        </authorList>
    </citation>
    <scope>NUCLEOTIDE SEQUENCE [LARGE SCALE GENOMIC DNA]</scope>
    <source>
        <strain evidence="3 4">DSM 5831</strain>
    </source>
</reference>
<dbReference type="OrthoDB" id="228217at2"/>
<accession>A0A2Z3H2E2</accession>
<gene>
    <name evidence="3" type="ORF">C1280_09820</name>
</gene>